<dbReference type="PRINTS" id="PR00722">
    <property type="entry name" value="CHYMOTRYPSIN"/>
</dbReference>
<organism evidence="6">
    <name type="scientific">Heliothis virescens</name>
    <name type="common">Tobacco budworm moth</name>
    <dbReference type="NCBI Taxonomy" id="7102"/>
    <lineage>
        <taxon>Eukaryota</taxon>
        <taxon>Metazoa</taxon>
        <taxon>Ecdysozoa</taxon>
        <taxon>Arthropoda</taxon>
        <taxon>Hexapoda</taxon>
        <taxon>Insecta</taxon>
        <taxon>Pterygota</taxon>
        <taxon>Neoptera</taxon>
        <taxon>Endopterygota</taxon>
        <taxon>Lepidoptera</taxon>
        <taxon>Glossata</taxon>
        <taxon>Ditrysia</taxon>
        <taxon>Noctuoidea</taxon>
        <taxon>Noctuidae</taxon>
        <taxon>Heliothinae</taxon>
        <taxon>Heliothis</taxon>
    </lineage>
</organism>
<evidence type="ECO:0000313" key="6">
    <source>
        <dbReference type="EMBL" id="PCG77706.1"/>
    </source>
</evidence>
<keyword evidence="3" id="KW-0732">Signal</keyword>
<dbReference type="AlphaFoldDB" id="A0A2A4K109"/>
<dbReference type="InterPro" id="IPR033116">
    <property type="entry name" value="TRYPSIN_SER"/>
</dbReference>
<dbReference type="PROSITE" id="PS00134">
    <property type="entry name" value="TRYPSIN_HIS"/>
    <property type="match status" value="1"/>
</dbReference>
<accession>A0A2A4K109</accession>
<dbReference type="GO" id="GO:0006508">
    <property type="term" value="P:proteolysis"/>
    <property type="evidence" value="ECO:0007669"/>
    <property type="project" value="UniProtKB-KW"/>
</dbReference>
<sequence>MKIIAVTILALAAVISARNIHLEDVIDLEDITAYNYHTKIGAPLAKKIRLAEEEAVKNPARIIDGSIASLGQFPYQAGIVIDYASHQSACGGSLLNQRRVLTAAHCWFDGWNQAQRFTVVLGSVFLFSGGTRLVTNDVVMHSGWNPFFGITNDITMINLPSNVVTSNVIQPIALPSANELNNQFAGYTATASGFGFTYDGGSVSNELRHVNLPVLSNDVCRQSYSIIDESIVCTSGANGNICSGDSGGPLVVISNNRRVLIGVTSFGSGNGCQAGAPSGFARVTFYMNWISQLL</sequence>
<dbReference type="Pfam" id="PF00089">
    <property type="entry name" value="Trypsin"/>
    <property type="match status" value="1"/>
</dbReference>
<dbReference type="InterPro" id="IPR051333">
    <property type="entry name" value="CLIP_Serine_Protease"/>
</dbReference>
<evidence type="ECO:0000256" key="1">
    <source>
        <dbReference type="ARBA" id="ARBA00023157"/>
    </source>
</evidence>
<dbReference type="PANTHER" id="PTHR24260:SF134">
    <property type="entry name" value="AT07769P-RELATED"/>
    <property type="match status" value="1"/>
</dbReference>
<keyword evidence="1" id="KW-1015">Disulfide bond</keyword>
<protein>
    <recommendedName>
        <fullName evidence="4">Peptidase S1 domain-containing protein</fullName>
    </recommendedName>
</protein>
<dbReference type="InterPro" id="IPR043504">
    <property type="entry name" value="Peptidase_S1_PA_chymotrypsin"/>
</dbReference>
<dbReference type="SUPFAM" id="SSF50494">
    <property type="entry name" value="Trypsin-like serine proteases"/>
    <property type="match status" value="1"/>
</dbReference>
<reference evidence="6" key="1">
    <citation type="submission" date="2017-09" db="EMBL/GenBank/DDBJ databases">
        <title>Contemporary evolution of a Lepidopteran species, Heliothis virescens, in response to modern agricultural practices.</title>
        <authorList>
            <person name="Fritz M.L."/>
            <person name="Deyonke A.M."/>
            <person name="Papanicolaou A."/>
            <person name="Micinski S."/>
            <person name="Westbrook J."/>
            <person name="Gould F."/>
        </authorList>
    </citation>
    <scope>NUCLEOTIDE SEQUENCE [LARGE SCALE GENOMIC DNA]</scope>
    <source>
        <strain evidence="6">HvINT-</strain>
        <tissue evidence="6">Whole body</tissue>
    </source>
</reference>
<dbReference type="InterPro" id="IPR001254">
    <property type="entry name" value="Trypsin_dom"/>
</dbReference>
<gene>
    <name evidence="5" type="ORF">B5V51_6560</name>
    <name evidence="6" type="ORF">B5V51_6561</name>
</gene>
<dbReference type="InterPro" id="IPR018114">
    <property type="entry name" value="TRYPSIN_HIS"/>
</dbReference>
<dbReference type="PANTHER" id="PTHR24260">
    <property type="match status" value="1"/>
</dbReference>
<dbReference type="CDD" id="cd00190">
    <property type="entry name" value="Tryp_SPc"/>
    <property type="match status" value="1"/>
</dbReference>
<dbReference type="PROSITE" id="PS00135">
    <property type="entry name" value="TRYPSIN_SER"/>
    <property type="match status" value="1"/>
</dbReference>
<evidence type="ECO:0000256" key="3">
    <source>
        <dbReference type="SAM" id="SignalP"/>
    </source>
</evidence>
<dbReference type="InterPro" id="IPR009003">
    <property type="entry name" value="Peptidase_S1_PA"/>
</dbReference>
<keyword evidence="2" id="KW-0645">Protease</keyword>
<dbReference type="InterPro" id="IPR001314">
    <property type="entry name" value="Peptidase_S1A"/>
</dbReference>
<dbReference type="PROSITE" id="PS50240">
    <property type="entry name" value="TRYPSIN_DOM"/>
    <property type="match status" value="1"/>
</dbReference>
<keyword evidence="2" id="KW-0720">Serine protease</keyword>
<name>A0A2A4K109_HELVI</name>
<dbReference type="SMART" id="SM00020">
    <property type="entry name" value="Tryp_SPc"/>
    <property type="match status" value="1"/>
</dbReference>
<proteinExistence type="predicted"/>
<dbReference type="EMBL" id="NWSH01000291">
    <property type="protein sequence ID" value="PCG77705.1"/>
    <property type="molecule type" value="Genomic_DNA"/>
</dbReference>
<feature type="domain" description="Peptidase S1" evidence="4">
    <location>
        <begin position="62"/>
        <end position="294"/>
    </location>
</feature>
<feature type="chain" id="PRO_5013508145" description="Peptidase S1 domain-containing protein" evidence="3">
    <location>
        <begin position="18"/>
        <end position="294"/>
    </location>
</feature>
<dbReference type="GO" id="GO:0004252">
    <property type="term" value="F:serine-type endopeptidase activity"/>
    <property type="evidence" value="ECO:0007669"/>
    <property type="project" value="InterPro"/>
</dbReference>
<evidence type="ECO:0000259" key="4">
    <source>
        <dbReference type="PROSITE" id="PS50240"/>
    </source>
</evidence>
<dbReference type="Gene3D" id="2.40.10.10">
    <property type="entry name" value="Trypsin-like serine proteases"/>
    <property type="match status" value="1"/>
</dbReference>
<keyword evidence="2" id="KW-0378">Hydrolase</keyword>
<evidence type="ECO:0000256" key="2">
    <source>
        <dbReference type="RuleBase" id="RU363034"/>
    </source>
</evidence>
<dbReference type="EMBL" id="NWSH01000291">
    <property type="protein sequence ID" value="PCG77706.1"/>
    <property type="molecule type" value="Genomic_DNA"/>
</dbReference>
<feature type="signal peptide" evidence="3">
    <location>
        <begin position="1"/>
        <end position="17"/>
    </location>
</feature>
<dbReference type="STRING" id="7102.A0A2A4K109"/>
<comment type="caution">
    <text evidence="6">The sequence shown here is derived from an EMBL/GenBank/DDBJ whole genome shotgun (WGS) entry which is preliminary data.</text>
</comment>
<evidence type="ECO:0000313" key="5">
    <source>
        <dbReference type="EMBL" id="PCG77705.1"/>
    </source>
</evidence>